<sequence>MIDNDSQFTPYSDVNELLEEILLNVQNILGDSFVGMYLHGSIALFDFDPIRSDIDYLVVTTDALSKEKISKLESLHTRILLSDLQWKTNFEGSYIDKIALRRYDPTNAIHPVIRSDGSFGLDGHWDEWVIQRYIIREKGITLAGPNPKMLIDPISSNDLRNAQRNTLKDWWAPQLEDSHRLTTSVYQAYAILTMCRALFTMHYGIVGSKKDAASWAQEIFQEWSGLIEEAKDWHDGVNLDRIKESQKFIKFTILKAQSC</sequence>
<evidence type="ECO:0000259" key="2">
    <source>
        <dbReference type="Pfam" id="PF13427"/>
    </source>
</evidence>
<proteinExistence type="predicted"/>
<evidence type="ECO:0000313" key="3">
    <source>
        <dbReference type="EMBL" id="MBO1514378.1"/>
    </source>
</evidence>
<dbReference type="EMBL" id="JAGDEL010000022">
    <property type="protein sequence ID" value="MBO1514378.1"/>
    <property type="molecule type" value="Genomic_DNA"/>
</dbReference>
<dbReference type="InterPro" id="IPR043519">
    <property type="entry name" value="NT_sf"/>
</dbReference>
<comment type="caution">
    <text evidence="3">The sequence shown here is derived from an EMBL/GenBank/DDBJ whole genome shotgun (WGS) entry which is preliminary data.</text>
</comment>
<name>A0ABS3N869_9BACI</name>
<dbReference type="InterPro" id="IPR025184">
    <property type="entry name" value="AadA_C"/>
</dbReference>
<dbReference type="Proteomes" id="UP000663981">
    <property type="component" value="Unassembled WGS sequence"/>
</dbReference>
<accession>A0ABS3N869</accession>
<dbReference type="RefSeq" id="WP_207981298.1">
    <property type="nucleotide sequence ID" value="NZ_JAGDEL010000022.1"/>
</dbReference>
<dbReference type="SUPFAM" id="SSF81301">
    <property type="entry name" value="Nucleotidyltransferase"/>
    <property type="match status" value="1"/>
</dbReference>
<evidence type="ECO:0000256" key="1">
    <source>
        <dbReference type="ARBA" id="ARBA00022679"/>
    </source>
</evidence>
<organism evidence="3 4">
    <name type="scientific">Metabacillus bambusae</name>
    <dbReference type="NCBI Taxonomy" id="2795218"/>
    <lineage>
        <taxon>Bacteria</taxon>
        <taxon>Bacillati</taxon>
        <taxon>Bacillota</taxon>
        <taxon>Bacilli</taxon>
        <taxon>Bacillales</taxon>
        <taxon>Bacillaceae</taxon>
        <taxon>Metabacillus</taxon>
    </lineage>
</organism>
<reference evidence="3 4" key="1">
    <citation type="submission" date="2021-03" db="EMBL/GenBank/DDBJ databases">
        <title>Whole genome sequence of Metabacillus bambusae BG109.</title>
        <authorList>
            <person name="Jeong J.W."/>
        </authorList>
    </citation>
    <scope>NUCLEOTIDE SEQUENCE [LARGE SCALE GENOMIC DNA]</scope>
    <source>
        <strain evidence="3 4">BG109</strain>
    </source>
</reference>
<gene>
    <name evidence="3" type="ORF">I7822_22390</name>
</gene>
<protein>
    <submittedName>
        <fullName evidence="3">DUF4111 domain-containing protein</fullName>
    </submittedName>
</protein>
<evidence type="ECO:0000313" key="4">
    <source>
        <dbReference type="Proteomes" id="UP000663981"/>
    </source>
</evidence>
<keyword evidence="4" id="KW-1185">Reference proteome</keyword>
<keyword evidence="1" id="KW-0808">Transferase</keyword>
<dbReference type="Pfam" id="PF13427">
    <property type="entry name" value="AadA_C"/>
    <property type="match status" value="1"/>
</dbReference>
<feature type="domain" description="Adenylyltransferase AadA C-terminal" evidence="2">
    <location>
        <begin position="150"/>
        <end position="249"/>
    </location>
</feature>